<name>A0A3B1D2U4_9ZZZZ</name>
<dbReference type="EMBL" id="UOGH01000197">
    <property type="protein sequence ID" value="VAX31113.1"/>
    <property type="molecule type" value="Genomic_DNA"/>
</dbReference>
<comment type="similarity">
    <text evidence="1">Belongs to the short-chain dehydrogenases/reductases (SDR) family.</text>
</comment>
<dbReference type="FunFam" id="3.40.50.720:FF:000173">
    <property type="entry name" value="3-oxoacyl-[acyl-carrier protein] reductase"/>
    <property type="match status" value="1"/>
</dbReference>
<dbReference type="SUPFAM" id="SSF51735">
    <property type="entry name" value="NAD(P)-binding Rossmann-fold domains"/>
    <property type="match status" value="1"/>
</dbReference>
<dbReference type="PROSITE" id="PS00061">
    <property type="entry name" value="ADH_SHORT"/>
    <property type="match status" value="1"/>
</dbReference>
<evidence type="ECO:0000259" key="3">
    <source>
        <dbReference type="SMART" id="SM00822"/>
    </source>
</evidence>
<sequence>MRVVMISGAAGGLGSRLAEGLDAKGYRVVLHYFRAEIEARRLEGILKNDPYLLRGDIRNFRDVQGMAEALERDVGRLHVLVNNAGITRDGPLLRYPESDWDDVIGTNLKGVFNSIRNFAPVMIKSGGGHIVNISSCSGLRGKEGQVAYSASKAALLGLTCSLAKEFSEHNINVNAVIPGYLPLGMGLESPRAMEGARRASIRGTLSDPDDVVDFITYLVGTRGITGQVFSLESRVG</sequence>
<dbReference type="GO" id="GO:0004316">
    <property type="term" value="F:3-oxoacyl-[acyl-carrier-protein] reductase (NADPH) activity"/>
    <property type="evidence" value="ECO:0007669"/>
    <property type="project" value="UniProtKB-EC"/>
</dbReference>
<dbReference type="PANTHER" id="PTHR42760">
    <property type="entry name" value="SHORT-CHAIN DEHYDROGENASES/REDUCTASES FAMILY MEMBER"/>
    <property type="match status" value="1"/>
</dbReference>
<dbReference type="EC" id="1.1.1.100" evidence="4"/>
<dbReference type="SMART" id="SM00822">
    <property type="entry name" value="PKS_KR"/>
    <property type="match status" value="1"/>
</dbReference>
<gene>
    <name evidence="4" type="ORF">MNBD_NITROSPIRAE02-485</name>
</gene>
<evidence type="ECO:0000256" key="2">
    <source>
        <dbReference type="ARBA" id="ARBA00023002"/>
    </source>
</evidence>
<evidence type="ECO:0000313" key="4">
    <source>
        <dbReference type="EMBL" id="VAX31113.1"/>
    </source>
</evidence>
<protein>
    <submittedName>
        <fullName evidence="4">3-oxoacyl-[acyl-carrier protein] reductase</fullName>
        <ecNumber evidence="4">1.1.1.100</ecNumber>
    </submittedName>
</protein>
<dbReference type="InterPro" id="IPR020904">
    <property type="entry name" value="Sc_DH/Rdtase_CS"/>
</dbReference>
<feature type="domain" description="Ketoreductase" evidence="3">
    <location>
        <begin position="2"/>
        <end position="174"/>
    </location>
</feature>
<proteinExistence type="inferred from homology"/>
<accession>A0A3B1D2U4</accession>
<dbReference type="Gene3D" id="3.40.50.720">
    <property type="entry name" value="NAD(P)-binding Rossmann-like Domain"/>
    <property type="match status" value="1"/>
</dbReference>
<organism evidence="4">
    <name type="scientific">hydrothermal vent metagenome</name>
    <dbReference type="NCBI Taxonomy" id="652676"/>
    <lineage>
        <taxon>unclassified sequences</taxon>
        <taxon>metagenomes</taxon>
        <taxon>ecological metagenomes</taxon>
    </lineage>
</organism>
<dbReference type="InterPro" id="IPR036291">
    <property type="entry name" value="NAD(P)-bd_dom_sf"/>
</dbReference>
<reference evidence="4" key="1">
    <citation type="submission" date="2018-06" db="EMBL/GenBank/DDBJ databases">
        <authorList>
            <person name="Zhirakovskaya E."/>
        </authorList>
    </citation>
    <scope>NUCLEOTIDE SEQUENCE</scope>
</reference>
<dbReference type="PRINTS" id="PR00081">
    <property type="entry name" value="GDHRDH"/>
</dbReference>
<dbReference type="PRINTS" id="PR00080">
    <property type="entry name" value="SDRFAMILY"/>
</dbReference>
<evidence type="ECO:0000256" key="1">
    <source>
        <dbReference type="ARBA" id="ARBA00006484"/>
    </source>
</evidence>
<dbReference type="AlphaFoldDB" id="A0A3B1D2U4"/>
<keyword evidence="2 4" id="KW-0560">Oxidoreductase</keyword>
<dbReference type="Pfam" id="PF00106">
    <property type="entry name" value="adh_short"/>
    <property type="match status" value="1"/>
</dbReference>
<dbReference type="InterPro" id="IPR002347">
    <property type="entry name" value="SDR_fam"/>
</dbReference>
<dbReference type="InterPro" id="IPR057326">
    <property type="entry name" value="KR_dom"/>
</dbReference>